<feature type="region of interest" description="Disordered" evidence="1">
    <location>
        <begin position="422"/>
        <end position="528"/>
    </location>
</feature>
<comment type="caution">
    <text evidence="2">The sequence shown here is derived from an EMBL/GenBank/DDBJ whole genome shotgun (WGS) entry which is preliminary data.</text>
</comment>
<proteinExistence type="predicted"/>
<feature type="region of interest" description="Disordered" evidence="1">
    <location>
        <begin position="1028"/>
        <end position="1081"/>
    </location>
</feature>
<dbReference type="SUPFAM" id="SSF110849">
    <property type="entry name" value="ParB/Sulfiredoxin"/>
    <property type="match status" value="1"/>
</dbReference>
<dbReference type="InterPro" id="IPR036086">
    <property type="entry name" value="ParB/Sulfiredoxin_sf"/>
</dbReference>
<sequence>MVAIQDSPTNTTIPDLNSALEASEEIFEAALLNCHNLVELDCSLKAISRKRGLSKDHKAMRKARISQKISWLEQRRQFQPFAEEYKGYKGSFAMGEAGIIFTIFSPTGDEWETQTSASAKNEVSRQFRIEAEAHIKSLQSPEEPKVEEVKPAPPVIHLTPEGMRSRRFADWKEGDILWSSKKGYGVYLGIQETATPQAWVNFGAYPEPMDSLVMWAIDAEECPPPLVVGQQVLILNEHFGTFGEITKVLATEEIACTQIPESVRITLEKNLWIYSESGKYHRNYLLAVGDKVQSGVTGSTGRVVQIQGAIAIDWNTTGTTTTYDDPKDLLRIDIELIPVTRSKVDLLKQKFIEIAQNKYNLCEDDTVKILIGKHKGSEGCIDHIMPGPMYEDVSLNPQLWVKLNNADLLLRVEAHEVEKIEIDSDTETSQDLTQCLPTSTSLPESADSVLPHVPVASKQPMQSKSSHSSAQSSLTISQSACSGKTSESSTQSKKDGTLSAADSPVKTSQEPTTKEKDSTAIAPDYGKKDTESSKILNQNLLSSKTLPICDIEDLDGSSAILPPSGMWENGKLWEQPTLEHPTSEREYLLLPTPMSYNPDSKGRRPGQAKLDKRLRLLPTPITWGHGGRERRKSKSGQILRTTLDPHIKPEEVLNPEVPLWMMGFPSGYLNINLADGGQTTQPQLSVASQEKVNRNDTSNLNASVTQLSQESPCSDLSESSTSTGCLGNDDREPLAVGEWVEFNSVVCEILALDGDRAEILIGVLIDTPAISRWVPTSELKPLAKIQDNYGIWYEIEKTQAGVPIWHNRTLETIEDADTYVVLERRQSSLLVVREGTRPKRSDSEGWQQGCVNPLEIKTIENASNAPDVINENGKDHLLISAIRRDGGTQPRVAVDRAIAEEYAQARRDGAELPPVVVFYDGQSYWLGDGFHRVEAEEIVGSDHVLADIRQGTRRDAILYSVGANATHGLRRTNADKKRAVQTLLKDEEWTKWGNREIARRAGVDEKTVRNLRAELSADFPQMSKTVQRGGTTYTQQTTNIGKSAPANSESPKAEQTITVTTSTSTTTTDDPEPPKAEQATPTIAATKPQKPQLEVFPRTAFISDNCPDDKLRGQTVTLISRPNPDLYLVDTGSDRETIRACYVQEQRDLPKSETKTEQAVDFIIATAANLSNSQVDRLLKALVQNHPNAIAALLNEGNEEIAL</sequence>
<dbReference type="AlphaFoldDB" id="A0A139XBL8"/>
<dbReference type="STRING" id="128403.WA1_18770"/>
<evidence type="ECO:0008006" key="4">
    <source>
        <dbReference type="Google" id="ProtNLM"/>
    </source>
</evidence>
<evidence type="ECO:0000313" key="2">
    <source>
        <dbReference type="EMBL" id="KYC42046.1"/>
    </source>
</evidence>
<protein>
    <recommendedName>
        <fullName evidence="4">ParB/Sulfiredoxin domain-containing protein</fullName>
    </recommendedName>
</protein>
<feature type="compositionally biased region" description="Polar residues" evidence="1">
    <location>
        <begin position="429"/>
        <end position="443"/>
    </location>
</feature>
<evidence type="ECO:0000256" key="1">
    <source>
        <dbReference type="SAM" id="MobiDB-lite"/>
    </source>
</evidence>
<accession>A0A139XBL8</accession>
<feature type="compositionally biased region" description="Low complexity" evidence="1">
    <location>
        <begin position="1028"/>
        <end position="1041"/>
    </location>
</feature>
<feature type="compositionally biased region" description="Low complexity" evidence="1">
    <location>
        <begin position="1056"/>
        <end position="1068"/>
    </location>
</feature>
<feature type="compositionally biased region" description="Polar residues" evidence="1">
    <location>
        <begin position="480"/>
        <end position="491"/>
    </location>
</feature>
<name>A0A139XBL8_9CYAN</name>
<evidence type="ECO:0000313" key="3">
    <source>
        <dbReference type="Proteomes" id="UP000076925"/>
    </source>
</evidence>
<keyword evidence="3" id="KW-1185">Reference proteome</keyword>
<dbReference type="Proteomes" id="UP000076925">
    <property type="component" value="Unassembled WGS sequence"/>
</dbReference>
<gene>
    <name evidence="2" type="ORF">WA1_18770</name>
</gene>
<organism evidence="2 3">
    <name type="scientific">Scytonema hofmannii PCC 7110</name>
    <dbReference type="NCBI Taxonomy" id="128403"/>
    <lineage>
        <taxon>Bacteria</taxon>
        <taxon>Bacillati</taxon>
        <taxon>Cyanobacteriota</taxon>
        <taxon>Cyanophyceae</taxon>
        <taxon>Nostocales</taxon>
        <taxon>Scytonemataceae</taxon>
        <taxon>Scytonema</taxon>
    </lineage>
</organism>
<dbReference type="EMBL" id="ANNX02000020">
    <property type="protein sequence ID" value="KYC42046.1"/>
    <property type="molecule type" value="Genomic_DNA"/>
</dbReference>
<feature type="compositionally biased region" description="Polar residues" evidence="1">
    <location>
        <begin position="1045"/>
        <end position="1055"/>
    </location>
</feature>
<reference evidence="2 3" key="1">
    <citation type="journal article" date="2013" name="Genome Biol. Evol.">
        <title>Genomes of Stigonematalean cyanobacteria (subsection V) and the evolution of oxygenic photosynthesis from prokaryotes to plastids.</title>
        <authorList>
            <person name="Dagan T."/>
            <person name="Roettger M."/>
            <person name="Stucken K."/>
            <person name="Landan G."/>
            <person name="Koch R."/>
            <person name="Major P."/>
            <person name="Gould S.B."/>
            <person name="Goremykin V.V."/>
            <person name="Rippka R."/>
            <person name="Tandeau de Marsac N."/>
            <person name="Gugger M."/>
            <person name="Lockhart P.J."/>
            <person name="Allen J.F."/>
            <person name="Brune I."/>
            <person name="Maus I."/>
            <person name="Puhler A."/>
            <person name="Martin W.F."/>
        </authorList>
    </citation>
    <scope>NUCLEOTIDE SEQUENCE [LARGE SCALE GENOMIC DNA]</scope>
    <source>
        <strain evidence="2 3">PCC 7110</strain>
    </source>
</reference>
<feature type="compositionally biased region" description="Low complexity" evidence="1">
    <location>
        <begin position="457"/>
        <end position="479"/>
    </location>
</feature>